<dbReference type="Gene3D" id="1.10.520.10">
    <property type="match status" value="1"/>
</dbReference>
<organism evidence="1 2">
    <name type="scientific">Pyrus ussuriensis x Pyrus communis</name>
    <dbReference type="NCBI Taxonomy" id="2448454"/>
    <lineage>
        <taxon>Eukaryota</taxon>
        <taxon>Viridiplantae</taxon>
        <taxon>Streptophyta</taxon>
        <taxon>Embryophyta</taxon>
        <taxon>Tracheophyta</taxon>
        <taxon>Spermatophyta</taxon>
        <taxon>Magnoliopsida</taxon>
        <taxon>eudicotyledons</taxon>
        <taxon>Gunneridae</taxon>
        <taxon>Pentapetalae</taxon>
        <taxon>rosids</taxon>
        <taxon>fabids</taxon>
        <taxon>Rosales</taxon>
        <taxon>Rosaceae</taxon>
        <taxon>Amygdaloideae</taxon>
        <taxon>Maleae</taxon>
        <taxon>Pyrus</taxon>
    </lineage>
</organism>
<gene>
    <name evidence="1" type="ORF">D8674_024022</name>
</gene>
<protein>
    <submittedName>
        <fullName evidence="1">Receptor-like protein 12</fullName>
    </submittedName>
</protein>
<dbReference type="OrthoDB" id="2113341at2759"/>
<dbReference type="Proteomes" id="UP000327157">
    <property type="component" value="Chromosome 4"/>
</dbReference>
<keyword evidence="2" id="KW-1185">Reference proteome</keyword>
<reference evidence="1 2" key="3">
    <citation type="submission" date="2019-11" db="EMBL/GenBank/DDBJ databases">
        <title>A de novo genome assembly of a pear dwarfing rootstock.</title>
        <authorList>
            <person name="Wang F."/>
            <person name="Wang J."/>
            <person name="Li S."/>
            <person name="Zhang Y."/>
            <person name="Fang M."/>
            <person name="Ma L."/>
            <person name="Zhao Y."/>
            <person name="Jiang S."/>
        </authorList>
    </citation>
    <scope>NUCLEOTIDE SEQUENCE [LARGE SCALE GENOMIC DNA]</scope>
    <source>
        <strain evidence="1">S2</strain>
        <tissue evidence="1">Leaf</tissue>
    </source>
</reference>
<name>A0A5N5H8U4_9ROSA</name>
<evidence type="ECO:0000313" key="1">
    <source>
        <dbReference type="EMBL" id="KAB2621840.1"/>
    </source>
</evidence>
<comment type="caution">
    <text evidence="1">The sequence shown here is derived from an EMBL/GenBank/DDBJ whole genome shotgun (WGS) entry which is preliminary data.</text>
</comment>
<reference evidence="1 2" key="1">
    <citation type="submission" date="2019-09" db="EMBL/GenBank/DDBJ databases">
        <authorList>
            <person name="Ou C."/>
        </authorList>
    </citation>
    <scope>NUCLEOTIDE SEQUENCE [LARGE SCALE GENOMIC DNA]</scope>
    <source>
        <strain evidence="1">S2</strain>
        <tissue evidence="1">Leaf</tissue>
    </source>
</reference>
<dbReference type="EMBL" id="SMOL01000231">
    <property type="protein sequence ID" value="KAB2621840.1"/>
    <property type="molecule type" value="Genomic_DNA"/>
</dbReference>
<keyword evidence="1" id="KW-0675">Receptor</keyword>
<evidence type="ECO:0000313" key="2">
    <source>
        <dbReference type="Proteomes" id="UP000327157"/>
    </source>
</evidence>
<dbReference type="AlphaFoldDB" id="A0A5N5H8U4"/>
<reference evidence="2" key="2">
    <citation type="submission" date="2019-10" db="EMBL/GenBank/DDBJ databases">
        <title>A de novo genome assembly of a pear dwarfing rootstock.</title>
        <authorList>
            <person name="Wang F."/>
            <person name="Wang J."/>
            <person name="Li S."/>
            <person name="Zhang Y."/>
            <person name="Fang M."/>
            <person name="Ma L."/>
            <person name="Zhao Y."/>
            <person name="Jiang S."/>
        </authorList>
    </citation>
    <scope>NUCLEOTIDE SEQUENCE [LARGE SCALE GENOMIC DNA]</scope>
</reference>
<accession>A0A5N5H8U4</accession>
<sequence length="75" mass="7911">MLPNDDGISPVKVFLDKLRICNDSKSPISLGTCLLKLLHEKSIKVINVVKSELEDVCLGVVSCGGILAMAMGGPS</sequence>
<proteinExistence type="predicted"/>